<evidence type="ECO:0000256" key="11">
    <source>
        <dbReference type="PROSITE-ProRule" id="PRU00284"/>
    </source>
</evidence>
<feature type="transmembrane region" description="Helical" evidence="14">
    <location>
        <begin position="12"/>
        <end position="35"/>
    </location>
</feature>
<dbReference type="PROSITE" id="PS50111">
    <property type="entry name" value="CHEMOTAXIS_TRANSDUC_2"/>
    <property type="match status" value="1"/>
</dbReference>
<keyword evidence="8 14" id="KW-0472">Membrane</keyword>
<evidence type="ECO:0000256" key="2">
    <source>
        <dbReference type="ARBA" id="ARBA00022475"/>
    </source>
</evidence>
<name>A0A5C9A259_9GAMM</name>
<dbReference type="Pfam" id="PF00672">
    <property type="entry name" value="HAMP"/>
    <property type="match status" value="1"/>
</dbReference>
<keyword evidence="3" id="KW-0488">Methylation</keyword>
<comment type="caution">
    <text evidence="17">The sequence shown here is derived from an EMBL/GenBank/DDBJ whole genome shotgun (WGS) entry which is preliminary data.</text>
</comment>
<dbReference type="RefSeq" id="WP_148062648.1">
    <property type="nucleotide sequence ID" value="NZ_VRYZ01000001.1"/>
</dbReference>
<dbReference type="InterPro" id="IPR051310">
    <property type="entry name" value="MCP_chemotaxis"/>
</dbReference>
<protein>
    <submittedName>
        <fullName evidence="17">HAMP domain-containing protein</fullName>
    </submittedName>
</protein>
<dbReference type="SMART" id="SM00304">
    <property type="entry name" value="HAMP"/>
    <property type="match status" value="1"/>
</dbReference>
<dbReference type="Pfam" id="PF02203">
    <property type="entry name" value="TarH"/>
    <property type="match status" value="1"/>
</dbReference>
<dbReference type="InterPro" id="IPR004089">
    <property type="entry name" value="MCPsignal_dom"/>
</dbReference>
<evidence type="ECO:0000259" key="16">
    <source>
        <dbReference type="PROSITE" id="PS50885"/>
    </source>
</evidence>
<keyword evidence="7 14" id="KW-1133">Transmembrane helix</keyword>
<evidence type="ECO:0000256" key="14">
    <source>
        <dbReference type="SAM" id="Phobius"/>
    </source>
</evidence>
<evidence type="ECO:0000256" key="12">
    <source>
        <dbReference type="SAM" id="Coils"/>
    </source>
</evidence>
<dbReference type="PANTHER" id="PTHR43531">
    <property type="entry name" value="PROTEIN ICFG"/>
    <property type="match status" value="1"/>
</dbReference>
<dbReference type="AlphaFoldDB" id="A0A5C9A259"/>
<dbReference type="PRINTS" id="PR00260">
    <property type="entry name" value="CHEMTRNSDUCR"/>
</dbReference>
<dbReference type="SUPFAM" id="SSF47170">
    <property type="entry name" value="Aspartate receptor, ligand-binding domain"/>
    <property type="match status" value="1"/>
</dbReference>
<evidence type="ECO:0000256" key="5">
    <source>
        <dbReference type="ARBA" id="ARBA00022519"/>
    </source>
</evidence>
<evidence type="ECO:0000259" key="15">
    <source>
        <dbReference type="PROSITE" id="PS50111"/>
    </source>
</evidence>
<dbReference type="Gene3D" id="1.10.287.950">
    <property type="entry name" value="Methyl-accepting chemotaxis protein"/>
    <property type="match status" value="1"/>
</dbReference>
<feature type="region of interest" description="Disordered" evidence="13">
    <location>
        <begin position="558"/>
        <end position="578"/>
    </location>
</feature>
<dbReference type="InterPro" id="IPR035440">
    <property type="entry name" value="4HB_MCP_dom_sf"/>
</dbReference>
<dbReference type="EMBL" id="VRYZ01000001">
    <property type="protein sequence ID" value="TXS94806.1"/>
    <property type="molecule type" value="Genomic_DNA"/>
</dbReference>
<keyword evidence="9 11" id="KW-0807">Transducer</keyword>
<reference evidence="17 18" key="1">
    <citation type="submission" date="2019-08" db="EMBL/GenBank/DDBJ databases">
        <title>Parahaliea maris sp. nov., isolated from the surface seawater.</title>
        <authorList>
            <person name="Liu Y."/>
        </authorList>
    </citation>
    <scope>NUCLEOTIDE SEQUENCE [LARGE SCALE GENOMIC DNA]</scope>
    <source>
        <strain evidence="17 18">S2-26</strain>
    </source>
</reference>
<keyword evidence="5" id="KW-0997">Cell inner membrane</keyword>
<keyword evidence="4" id="KW-0145">Chemotaxis</keyword>
<evidence type="ECO:0000256" key="13">
    <source>
        <dbReference type="SAM" id="MobiDB-lite"/>
    </source>
</evidence>
<proteinExistence type="inferred from homology"/>
<evidence type="ECO:0000256" key="1">
    <source>
        <dbReference type="ARBA" id="ARBA00004429"/>
    </source>
</evidence>
<comment type="subcellular location">
    <subcellularLocation>
        <location evidence="1">Cell inner membrane</location>
        <topology evidence="1">Multi-pass membrane protein</topology>
    </subcellularLocation>
</comment>
<dbReference type="InterPro" id="IPR003660">
    <property type="entry name" value="HAMP_dom"/>
</dbReference>
<dbReference type="CDD" id="cd06225">
    <property type="entry name" value="HAMP"/>
    <property type="match status" value="1"/>
</dbReference>
<evidence type="ECO:0000256" key="4">
    <source>
        <dbReference type="ARBA" id="ARBA00022500"/>
    </source>
</evidence>
<sequence>MIKLLRNLRINVAMATVLFCFAALIGVVAALGYMASRTASDSLELIEQESVVQVDHINIATSLLNSARVKLEMAVNYLAQDRSLNAERQMNTALVELDASQARLDAFLAEPKSEEGMEHVLAIESNFSEVMELVREQYGALEKGDIADFDSLRQMLVPPSDGLTEGVNDFVAYAENNRVTMMERYGEQVEQFSLIGLGLLGLTVVMVVVIYLGLRFLVILPLYRAVESLQHIADADLSHPIDVPGNNEIGKLFAAMNDMQQSLTRIVTDVRDSSNSIFTGTTEIASGNNDLSSRTEQQAASLEETATSMEELTATVKQNADNARQASGLASDASHTAERGGQVVDRVVDTMQRISESSRKIADITGMIDSIAFQTNILALNASVEAARAGEQGRGFAVVAGEVRNLAGSSADAAHEIKQLIENSAAQVDEGSRLVAEAGETMKEVVSAVKRVTDIMDEISAASQEQSSGIDQVSSAVSQMDEVTQQNATLVQQAAAAAASLEEQARRLEQAMATFRLMEAGREVQLAERVDRIAEERRQAANDQEPVAAKARPLAVAASGGHALPLRDGAAQGDWEEF</sequence>
<evidence type="ECO:0000256" key="7">
    <source>
        <dbReference type="ARBA" id="ARBA00022989"/>
    </source>
</evidence>
<keyword evidence="12" id="KW-0175">Coiled coil</keyword>
<evidence type="ECO:0000256" key="3">
    <source>
        <dbReference type="ARBA" id="ARBA00022481"/>
    </source>
</evidence>
<feature type="domain" description="HAMP" evidence="16">
    <location>
        <begin position="216"/>
        <end position="268"/>
    </location>
</feature>
<dbReference type="Proteomes" id="UP000321933">
    <property type="component" value="Unassembled WGS sequence"/>
</dbReference>
<dbReference type="FunFam" id="1.10.287.950:FF:000001">
    <property type="entry name" value="Methyl-accepting chemotaxis sensory transducer"/>
    <property type="match status" value="1"/>
</dbReference>
<dbReference type="PANTHER" id="PTHR43531:SF14">
    <property type="entry name" value="METHYL-ACCEPTING CHEMOTAXIS PROTEIN I-RELATED"/>
    <property type="match status" value="1"/>
</dbReference>
<evidence type="ECO:0000256" key="9">
    <source>
        <dbReference type="ARBA" id="ARBA00023224"/>
    </source>
</evidence>
<dbReference type="GO" id="GO:0006935">
    <property type="term" value="P:chemotaxis"/>
    <property type="evidence" value="ECO:0007669"/>
    <property type="project" value="UniProtKB-KW"/>
</dbReference>
<dbReference type="CDD" id="cd11386">
    <property type="entry name" value="MCP_signal"/>
    <property type="match status" value="1"/>
</dbReference>
<dbReference type="Pfam" id="PF00015">
    <property type="entry name" value="MCPsignal"/>
    <property type="match status" value="1"/>
</dbReference>
<evidence type="ECO:0000256" key="6">
    <source>
        <dbReference type="ARBA" id="ARBA00022692"/>
    </source>
</evidence>
<organism evidence="17 18">
    <name type="scientific">Parahaliea aestuarii</name>
    <dbReference type="NCBI Taxonomy" id="1852021"/>
    <lineage>
        <taxon>Bacteria</taxon>
        <taxon>Pseudomonadati</taxon>
        <taxon>Pseudomonadota</taxon>
        <taxon>Gammaproteobacteria</taxon>
        <taxon>Cellvibrionales</taxon>
        <taxon>Halieaceae</taxon>
        <taxon>Parahaliea</taxon>
    </lineage>
</organism>
<accession>A0A5C9A259</accession>
<evidence type="ECO:0000256" key="8">
    <source>
        <dbReference type="ARBA" id="ARBA00023136"/>
    </source>
</evidence>
<evidence type="ECO:0000313" key="18">
    <source>
        <dbReference type="Proteomes" id="UP000321933"/>
    </source>
</evidence>
<dbReference type="PROSITE" id="PS50885">
    <property type="entry name" value="HAMP"/>
    <property type="match status" value="1"/>
</dbReference>
<keyword evidence="18" id="KW-1185">Reference proteome</keyword>
<dbReference type="GO" id="GO:0004888">
    <property type="term" value="F:transmembrane signaling receptor activity"/>
    <property type="evidence" value="ECO:0007669"/>
    <property type="project" value="InterPro"/>
</dbReference>
<dbReference type="GO" id="GO:0005886">
    <property type="term" value="C:plasma membrane"/>
    <property type="evidence" value="ECO:0007669"/>
    <property type="project" value="UniProtKB-SubCell"/>
</dbReference>
<dbReference type="InterPro" id="IPR003122">
    <property type="entry name" value="Tar_rcpt_lig-bd"/>
</dbReference>
<gene>
    <name evidence="17" type="ORF">FVW59_02540</name>
</gene>
<dbReference type="InterPro" id="IPR004090">
    <property type="entry name" value="Chemotax_Me-accpt_rcpt"/>
</dbReference>
<keyword evidence="2" id="KW-1003">Cell membrane</keyword>
<comment type="similarity">
    <text evidence="10">Belongs to the methyl-accepting chemotaxis (MCP) protein family.</text>
</comment>
<dbReference type="GO" id="GO:0007165">
    <property type="term" value="P:signal transduction"/>
    <property type="evidence" value="ECO:0007669"/>
    <property type="project" value="UniProtKB-KW"/>
</dbReference>
<dbReference type="Gene3D" id="1.20.120.30">
    <property type="entry name" value="Aspartate receptor, ligand-binding domain"/>
    <property type="match status" value="1"/>
</dbReference>
<feature type="coiled-coil region" evidence="12">
    <location>
        <begin position="491"/>
        <end position="518"/>
    </location>
</feature>
<evidence type="ECO:0000313" key="17">
    <source>
        <dbReference type="EMBL" id="TXS94806.1"/>
    </source>
</evidence>
<evidence type="ECO:0000256" key="10">
    <source>
        <dbReference type="ARBA" id="ARBA00029447"/>
    </source>
</evidence>
<feature type="domain" description="Methyl-accepting transducer" evidence="15">
    <location>
        <begin position="273"/>
        <end position="502"/>
    </location>
</feature>
<dbReference type="SUPFAM" id="SSF58104">
    <property type="entry name" value="Methyl-accepting chemotaxis protein (MCP) signaling domain"/>
    <property type="match status" value="1"/>
</dbReference>
<feature type="transmembrane region" description="Helical" evidence="14">
    <location>
        <begin position="192"/>
        <end position="214"/>
    </location>
</feature>
<dbReference type="OrthoDB" id="9765776at2"/>
<keyword evidence="6 14" id="KW-0812">Transmembrane</keyword>
<dbReference type="SMART" id="SM00283">
    <property type="entry name" value="MA"/>
    <property type="match status" value="1"/>
</dbReference>